<dbReference type="Proteomes" id="UP001320706">
    <property type="component" value="Unassembled WGS sequence"/>
</dbReference>
<evidence type="ECO:0000313" key="2">
    <source>
        <dbReference type="Proteomes" id="UP001320706"/>
    </source>
</evidence>
<comment type="caution">
    <text evidence="1">The sequence shown here is derived from an EMBL/GenBank/DDBJ whole genome shotgun (WGS) entry which is preliminary data.</text>
</comment>
<accession>A0ACC3SE27</accession>
<dbReference type="EMBL" id="JAMKPW020000016">
    <property type="protein sequence ID" value="KAK8210230.1"/>
    <property type="molecule type" value="Genomic_DNA"/>
</dbReference>
<protein>
    <submittedName>
        <fullName evidence="1">Uncharacterized protein</fullName>
    </submittedName>
</protein>
<gene>
    <name evidence="1" type="ORF">M8818_003718</name>
</gene>
<name>A0ACC3SE27_9PEZI</name>
<reference evidence="1" key="1">
    <citation type="submission" date="2024-02" db="EMBL/GenBank/DDBJ databases">
        <title>Metagenome Assembled Genome of Zalaria obscura JY119.</title>
        <authorList>
            <person name="Vighnesh L."/>
            <person name="Jagadeeshwari U."/>
            <person name="Venkata Ramana C."/>
            <person name="Sasikala C."/>
        </authorList>
    </citation>
    <scope>NUCLEOTIDE SEQUENCE</scope>
    <source>
        <strain evidence="1">JY119</strain>
    </source>
</reference>
<proteinExistence type="predicted"/>
<keyword evidence="2" id="KW-1185">Reference proteome</keyword>
<sequence>MSKDLFAEFGDFATSQDAHVSHGGQEQHPSSTLWGENVQANGTSDVSPYPDWKPTEANINISANLPAHDTDDWGDFETAENEATAASTVTNQHHPSQSLFEEDFAGLTVEPNPPRATDTRRRAERPSQISSKHPFARNPDILFDADDPAEAEYSEPEDDEDDFGDFERVEPASQTRVSSRNSPPHPPSRQQPASFDLLGLDPEPLPSTTKPSTRVNPVSTPPSSHPMPGNRNPTGRAQQATNSKRAVTKPSPAPKRSTPKPPTQRPPLQDPLEDDVDAWDDFDTVPAAPNPEPPTNTNSPHSAPQPSTQPPSIPIPAPIFTLPASAHPPPNTLPPTNIPPPSLLLSLTASQLTTLTTLPTTLSPILTSPALHAYLTSYLSLLTLTAHLLAGRKLRWKRDRVLSQAMSIGPAGRQGGMKLAGIDRAEVAREEGAVEEVVAVWKKVVGRLRGVVGVVNAAVAAATTTTATATATPGNGAGGVVGGGTGKGTALQPLPPLPSLAPTLPVRVAKTSEGAVPSVRACGLCGLKREERVAKVDGLEGAVLDAFGEWWVQGVEMHSLCWAWWDGVGREGLRGR</sequence>
<evidence type="ECO:0000313" key="1">
    <source>
        <dbReference type="EMBL" id="KAK8210230.1"/>
    </source>
</evidence>
<organism evidence="1 2">
    <name type="scientific">Zalaria obscura</name>
    <dbReference type="NCBI Taxonomy" id="2024903"/>
    <lineage>
        <taxon>Eukaryota</taxon>
        <taxon>Fungi</taxon>
        <taxon>Dikarya</taxon>
        <taxon>Ascomycota</taxon>
        <taxon>Pezizomycotina</taxon>
        <taxon>Dothideomycetes</taxon>
        <taxon>Dothideomycetidae</taxon>
        <taxon>Dothideales</taxon>
        <taxon>Zalariaceae</taxon>
        <taxon>Zalaria</taxon>
    </lineage>
</organism>